<accession>L8WTI1</accession>
<name>L8WTI1_THACA</name>
<evidence type="ECO:0000313" key="3">
    <source>
        <dbReference type="Proteomes" id="UP000011668"/>
    </source>
</evidence>
<dbReference type="HOGENOM" id="CLU_597421_0_0_1"/>
<comment type="caution">
    <text evidence="2">The sequence shown here is derived from an EMBL/GenBank/DDBJ whole genome shotgun (WGS) entry which is preliminary data.</text>
</comment>
<dbReference type="Proteomes" id="UP000011668">
    <property type="component" value="Unassembled WGS sequence"/>
</dbReference>
<reference evidence="2 3" key="1">
    <citation type="journal article" date="2013" name="Nat. Commun.">
        <title>The evolution and pathogenic mechanisms of the rice sheath blight pathogen.</title>
        <authorList>
            <person name="Zheng A."/>
            <person name="Lin R."/>
            <person name="Xu L."/>
            <person name="Qin P."/>
            <person name="Tang C."/>
            <person name="Ai P."/>
            <person name="Zhang D."/>
            <person name="Liu Y."/>
            <person name="Sun Z."/>
            <person name="Feng H."/>
            <person name="Wang Y."/>
            <person name="Chen Y."/>
            <person name="Liang X."/>
            <person name="Fu R."/>
            <person name="Li Q."/>
            <person name="Zhang J."/>
            <person name="Yu X."/>
            <person name="Xie Z."/>
            <person name="Ding L."/>
            <person name="Guan P."/>
            <person name="Tang J."/>
            <person name="Liang Y."/>
            <person name="Wang S."/>
            <person name="Deng Q."/>
            <person name="Li S."/>
            <person name="Zhu J."/>
            <person name="Wang L."/>
            <person name="Liu H."/>
            <person name="Li P."/>
        </authorList>
    </citation>
    <scope>NUCLEOTIDE SEQUENCE [LARGE SCALE GENOMIC DNA]</scope>
    <source>
        <strain evidence="3">AG-1 IA</strain>
    </source>
</reference>
<sequence length="458" mass="50348">MTQGQTYGELPMEPRILFLSSRLRVDMPTARVVVVNAMLRRRINYMNARVGHSCFAEHRSAVGVLFGNIFLLVGCGHHHPLCVEMQQHRAPFRQRSPYHWCQPFPFRWCRDRQQGDGVPRESPIPVSVSAYWHVWCWDQPRTGHGRQRPLPQIPCDHHEPCACSDMPDIGDRSASAAGFDPGDGFDPDDGLNDRRDPDCRGESNAVWSSMCVLGCVFTLKSGFASSTGSGGSSRDEKMRGQDTYGVWLSPLASLAQQSTLGIEICRSYGYVHSGCVLASRASASVPSSTLDEVVLNTASVPGTALPRNKRPASTCATGGFQVELAGSAIDVSGPRLTITAPIVLVGVDVLGVRVFSGASVMAHMPFPPANQKENLAHSRALEGKFIHKSRRGEVQMRSSEIRPTELNAQINQPRSGRGVATCQSYMHNPDHRAPEKNNFKNVQFSKRPYHLIKAPPGR</sequence>
<dbReference type="AlphaFoldDB" id="L8WTI1"/>
<gene>
    <name evidence="2" type="ORF">AG1IA_06299</name>
</gene>
<feature type="region of interest" description="Disordered" evidence="1">
    <location>
        <begin position="172"/>
        <end position="197"/>
    </location>
</feature>
<evidence type="ECO:0000313" key="2">
    <source>
        <dbReference type="EMBL" id="ELU39674.1"/>
    </source>
</evidence>
<protein>
    <submittedName>
        <fullName evidence="2">Uncharacterized protein</fullName>
    </submittedName>
</protein>
<keyword evidence="3" id="KW-1185">Reference proteome</keyword>
<evidence type="ECO:0000256" key="1">
    <source>
        <dbReference type="SAM" id="MobiDB-lite"/>
    </source>
</evidence>
<organism evidence="2 3">
    <name type="scientific">Thanatephorus cucumeris (strain AG1-IA)</name>
    <name type="common">Rice sheath blight fungus</name>
    <name type="synonym">Rhizoctonia solani</name>
    <dbReference type="NCBI Taxonomy" id="983506"/>
    <lineage>
        <taxon>Eukaryota</taxon>
        <taxon>Fungi</taxon>
        <taxon>Dikarya</taxon>
        <taxon>Basidiomycota</taxon>
        <taxon>Agaricomycotina</taxon>
        <taxon>Agaricomycetes</taxon>
        <taxon>Cantharellales</taxon>
        <taxon>Ceratobasidiaceae</taxon>
        <taxon>Rhizoctonia</taxon>
        <taxon>Rhizoctonia solani AG-1</taxon>
    </lineage>
</organism>
<proteinExistence type="predicted"/>
<dbReference type="EMBL" id="AFRT01001665">
    <property type="protein sequence ID" value="ELU39674.1"/>
    <property type="molecule type" value="Genomic_DNA"/>
</dbReference>